<proteinExistence type="evidence at transcript level"/>
<dbReference type="EMBL" id="AK370157">
    <property type="protein sequence ID" value="BAK01358.1"/>
    <property type="molecule type" value="mRNA"/>
</dbReference>
<sequence length="522" mass="55955">MMQNRWSAGGCVTVHRTSQAEAQPATMAMPSARCGRGLRGQGRSSICMPSARLARVEPVRRLLRPRRQWRARLAGSSSRRPWSPPWPSSGSTAGAGMLGTGVSSSARASVMNIGYVRVEMAGASDWWRGGCDSTISKVAWRRMRAGSAVRAESRNLARSARERVLGCSLSIQQLLPRMLRRGEMPGLGGDPAELELDAVVQPAGASMRELAPWMQREGEARAGDEVVAGEAVLELMGGEDDEEVLRAVEVHGEVAGVQGEGGVQHLGHLFRGDDVSRPSDGGHHGPAQDALRLLDLDGAGEDDTHRSGRDIGAFLGLHGGQQRGCAERRGARCRRRRGPRRRRARGVGAYAGAAAVWAFPGLVARHEATAAADIASAVAHPVARVQAAEAEARRLLGRWAAVARRCRAKRSGTPGTATSVPASRELEPLLVDLGRGSCALYLVHLRTWPQASRGRHPAHTSRRGRVGRHGVAKQPAGAPSVPGSAGSRRPRCRSARRTSRRGRPASGARGRRSSPRWSRRRP</sequence>
<feature type="region of interest" description="Disordered" evidence="1">
    <location>
        <begin position="73"/>
        <end position="94"/>
    </location>
</feature>
<feature type="compositionally biased region" description="Basic residues" evidence="1">
    <location>
        <begin position="453"/>
        <end position="471"/>
    </location>
</feature>
<feature type="compositionally biased region" description="Basic residues" evidence="1">
    <location>
        <begin position="488"/>
        <end position="522"/>
    </location>
</feature>
<evidence type="ECO:0000313" key="2">
    <source>
        <dbReference type="EMBL" id="BAK01358.1"/>
    </source>
</evidence>
<evidence type="ECO:0000256" key="1">
    <source>
        <dbReference type="SAM" id="MobiDB-lite"/>
    </source>
</evidence>
<organism evidence="2">
    <name type="scientific">Hordeum vulgare subsp. vulgare</name>
    <name type="common">Domesticated barley</name>
    <dbReference type="NCBI Taxonomy" id="112509"/>
    <lineage>
        <taxon>Eukaryota</taxon>
        <taxon>Viridiplantae</taxon>
        <taxon>Streptophyta</taxon>
        <taxon>Embryophyta</taxon>
        <taxon>Tracheophyta</taxon>
        <taxon>Spermatophyta</taxon>
        <taxon>Magnoliopsida</taxon>
        <taxon>Liliopsida</taxon>
        <taxon>Poales</taxon>
        <taxon>Poaceae</taxon>
        <taxon>BOP clade</taxon>
        <taxon>Pooideae</taxon>
        <taxon>Triticodae</taxon>
        <taxon>Triticeae</taxon>
        <taxon>Hordeinae</taxon>
        <taxon>Hordeum</taxon>
    </lineage>
</organism>
<name>F2E1Y6_HORVV</name>
<protein>
    <submittedName>
        <fullName evidence="2">Predicted protein</fullName>
    </submittedName>
</protein>
<reference evidence="2" key="1">
    <citation type="journal article" date="2011" name="Plant Physiol.">
        <title>Comprehensive sequence analysis of 24,783 barley full-length cDNAs derived from 12 clone libraries.</title>
        <authorList>
            <person name="Matsumoto T."/>
            <person name="Tanaka T."/>
            <person name="Sakai H."/>
            <person name="Amano N."/>
            <person name="Kanamori H."/>
            <person name="Kurita K."/>
            <person name="Kikuta A."/>
            <person name="Kamiya K."/>
            <person name="Yamamoto M."/>
            <person name="Ikawa H."/>
            <person name="Fujii N."/>
            <person name="Hori K."/>
            <person name="Itoh T."/>
            <person name="Sato K."/>
        </authorList>
    </citation>
    <scope>NUCLEOTIDE SEQUENCE</scope>
    <source>
        <tissue evidence="2">Shoot and root</tissue>
    </source>
</reference>
<accession>F2E1Y6</accession>
<feature type="region of interest" description="Disordered" evidence="1">
    <location>
        <begin position="450"/>
        <end position="522"/>
    </location>
</feature>
<dbReference type="AlphaFoldDB" id="F2E1Y6"/>